<evidence type="ECO:0008006" key="3">
    <source>
        <dbReference type="Google" id="ProtNLM"/>
    </source>
</evidence>
<dbReference type="EMBL" id="CAUYUJ010014387">
    <property type="protein sequence ID" value="CAK0840523.1"/>
    <property type="molecule type" value="Genomic_DNA"/>
</dbReference>
<protein>
    <recommendedName>
        <fullName evidence="3">TLDc domain-containing protein</fullName>
    </recommendedName>
</protein>
<evidence type="ECO:0000313" key="2">
    <source>
        <dbReference type="Proteomes" id="UP001189429"/>
    </source>
</evidence>
<feature type="non-terminal residue" evidence="1">
    <location>
        <position position="1"/>
    </location>
</feature>
<feature type="non-terminal residue" evidence="1">
    <location>
        <position position="261"/>
    </location>
</feature>
<gene>
    <name evidence="1" type="ORF">PCOR1329_LOCUS35950</name>
</gene>
<evidence type="ECO:0000313" key="1">
    <source>
        <dbReference type="EMBL" id="CAK0840523.1"/>
    </source>
</evidence>
<sequence>MEETRARAELRAFQKKMEPDADRERELQSVVGWKSSVRIQVDSEVEESGRELRAAKQALAASKQCPRAAPWHEQWPAPVPSEASSQPLFAVRLSAKGELIHTVKGFFEAMQSGLVDRSGTVRGFVSKHLLEAGFARQASDGLLLCTRRGDKEEAAEVYTHLPAPKTIGCGFVPSGGGEEFRAVSPHHSFVLRLQGQTFPFEVGFGPVDGRGHARHGPRRSRRGPAVATPWNPLEYVDILWATEAQEGLGLLPPLAALAVLV</sequence>
<dbReference type="Proteomes" id="UP001189429">
    <property type="component" value="Unassembled WGS sequence"/>
</dbReference>
<keyword evidence="2" id="KW-1185">Reference proteome</keyword>
<organism evidence="1 2">
    <name type="scientific">Prorocentrum cordatum</name>
    <dbReference type="NCBI Taxonomy" id="2364126"/>
    <lineage>
        <taxon>Eukaryota</taxon>
        <taxon>Sar</taxon>
        <taxon>Alveolata</taxon>
        <taxon>Dinophyceae</taxon>
        <taxon>Prorocentrales</taxon>
        <taxon>Prorocentraceae</taxon>
        <taxon>Prorocentrum</taxon>
    </lineage>
</organism>
<proteinExistence type="predicted"/>
<name>A0ABN9T7B1_9DINO</name>
<accession>A0ABN9T7B1</accession>
<reference evidence="1" key="1">
    <citation type="submission" date="2023-10" db="EMBL/GenBank/DDBJ databases">
        <authorList>
            <person name="Chen Y."/>
            <person name="Shah S."/>
            <person name="Dougan E. K."/>
            <person name="Thang M."/>
            <person name="Chan C."/>
        </authorList>
    </citation>
    <scope>NUCLEOTIDE SEQUENCE [LARGE SCALE GENOMIC DNA]</scope>
</reference>
<comment type="caution">
    <text evidence="1">The sequence shown here is derived from an EMBL/GenBank/DDBJ whole genome shotgun (WGS) entry which is preliminary data.</text>
</comment>